<evidence type="ECO:0000313" key="1">
    <source>
        <dbReference type="EMBL" id="KFO27342.1"/>
    </source>
</evidence>
<keyword evidence="2" id="KW-1185">Reference proteome</keyword>
<name>A0A091D8E0_FUKDA</name>
<gene>
    <name evidence="1" type="ORF">H920_11234</name>
</gene>
<protein>
    <submittedName>
        <fullName evidence="1">Uncharacterized protein</fullName>
    </submittedName>
</protein>
<reference evidence="1 2" key="1">
    <citation type="submission" date="2013-11" db="EMBL/GenBank/DDBJ databases">
        <title>The Damaraland mole rat (Fukomys damarensis) genome and evolution of African mole rats.</title>
        <authorList>
            <person name="Gladyshev V.N."/>
            <person name="Fang X."/>
        </authorList>
    </citation>
    <scope>NUCLEOTIDE SEQUENCE [LARGE SCALE GENOMIC DNA]</scope>
    <source>
        <tissue evidence="1">Liver</tissue>
    </source>
</reference>
<dbReference type="EMBL" id="KN122926">
    <property type="protein sequence ID" value="KFO27342.1"/>
    <property type="molecule type" value="Genomic_DNA"/>
</dbReference>
<sequence>MPASSAGSLLSCVSHVIGGSWVTWPPRSQMSSVAFGSGIQEHGEGLCPQPLQHPRARGAFLYLQRCNFGQSLTFAL</sequence>
<proteinExistence type="predicted"/>
<dbReference type="AlphaFoldDB" id="A0A091D8E0"/>
<dbReference type="Proteomes" id="UP000028990">
    <property type="component" value="Unassembled WGS sequence"/>
</dbReference>
<accession>A0A091D8E0</accession>
<organism evidence="1 2">
    <name type="scientific">Fukomys damarensis</name>
    <name type="common">Damaraland mole rat</name>
    <name type="synonym">Cryptomys damarensis</name>
    <dbReference type="NCBI Taxonomy" id="885580"/>
    <lineage>
        <taxon>Eukaryota</taxon>
        <taxon>Metazoa</taxon>
        <taxon>Chordata</taxon>
        <taxon>Craniata</taxon>
        <taxon>Vertebrata</taxon>
        <taxon>Euteleostomi</taxon>
        <taxon>Mammalia</taxon>
        <taxon>Eutheria</taxon>
        <taxon>Euarchontoglires</taxon>
        <taxon>Glires</taxon>
        <taxon>Rodentia</taxon>
        <taxon>Hystricomorpha</taxon>
        <taxon>Bathyergidae</taxon>
        <taxon>Fukomys</taxon>
    </lineage>
</organism>
<evidence type="ECO:0000313" key="2">
    <source>
        <dbReference type="Proteomes" id="UP000028990"/>
    </source>
</evidence>